<gene>
    <name evidence="3" type="ORF">HRR80_007795</name>
</gene>
<dbReference type="SMART" id="SM01007">
    <property type="entry name" value="Aldolase_II"/>
    <property type="match status" value="1"/>
</dbReference>
<protein>
    <recommendedName>
        <fullName evidence="2">Class II aldolase/adducin N-terminal domain-containing protein</fullName>
    </recommendedName>
</protein>
<feature type="region of interest" description="Disordered" evidence="1">
    <location>
        <begin position="334"/>
        <end position="358"/>
    </location>
</feature>
<dbReference type="SUPFAM" id="SSF53639">
    <property type="entry name" value="AraD/HMP-PK domain-like"/>
    <property type="match status" value="1"/>
</dbReference>
<dbReference type="GO" id="GO:0051015">
    <property type="term" value="F:actin filament binding"/>
    <property type="evidence" value="ECO:0007669"/>
    <property type="project" value="TreeGrafter"/>
</dbReference>
<accession>A0AAN6EPL6</accession>
<evidence type="ECO:0000259" key="2">
    <source>
        <dbReference type="SMART" id="SM01007"/>
    </source>
</evidence>
<evidence type="ECO:0000256" key="1">
    <source>
        <dbReference type="SAM" id="MobiDB-lite"/>
    </source>
</evidence>
<feature type="domain" description="Class II aldolase/adducin N-terminal" evidence="2">
    <location>
        <begin position="56"/>
        <end position="285"/>
    </location>
</feature>
<dbReference type="Gene3D" id="3.40.225.10">
    <property type="entry name" value="Class II aldolase/adducin N-terminal domain"/>
    <property type="match status" value="1"/>
</dbReference>
<reference evidence="3" key="1">
    <citation type="submission" date="2023-01" db="EMBL/GenBank/DDBJ databases">
        <title>Exophiala dermititidis isolated from Cystic Fibrosis Patient.</title>
        <authorList>
            <person name="Kurbessoian T."/>
            <person name="Crocker A."/>
            <person name="Murante D."/>
            <person name="Hogan D.A."/>
            <person name="Stajich J.E."/>
        </authorList>
    </citation>
    <scope>NUCLEOTIDE SEQUENCE</scope>
    <source>
        <strain evidence="3">Ex8</strain>
    </source>
</reference>
<dbReference type="InterPro" id="IPR001303">
    <property type="entry name" value="Aldolase_II/adducin_N"/>
</dbReference>
<organism evidence="3 4">
    <name type="scientific">Exophiala dermatitidis</name>
    <name type="common">Black yeast-like fungus</name>
    <name type="synonym">Wangiella dermatitidis</name>
    <dbReference type="NCBI Taxonomy" id="5970"/>
    <lineage>
        <taxon>Eukaryota</taxon>
        <taxon>Fungi</taxon>
        <taxon>Dikarya</taxon>
        <taxon>Ascomycota</taxon>
        <taxon>Pezizomycotina</taxon>
        <taxon>Eurotiomycetes</taxon>
        <taxon>Chaetothyriomycetidae</taxon>
        <taxon>Chaetothyriales</taxon>
        <taxon>Herpotrichiellaceae</taxon>
        <taxon>Exophiala</taxon>
    </lineage>
</organism>
<dbReference type="EMBL" id="JAJGCB010000020">
    <property type="protein sequence ID" value="KAJ8988016.1"/>
    <property type="molecule type" value="Genomic_DNA"/>
</dbReference>
<dbReference type="Pfam" id="PF00596">
    <property type="entry name" value="Aldolase_II"/>
    <property type="match status" value="1"/>
</dbReference>
<evidence type="ECO:0000313" key="3">
    <source>
        <dbReference type="EMBL" id="KAJ8988016.1"/>
    </source>
</evidence>
<sequence>MVQRERTHQPAQPLHVTHRVPVALPHEIDMENQHQHPRAAHNAASTTATSLEDTLSRLITAFHILHHQGLLDECGHVSVRNPDDPSTFFTSNVPAILVSSRRHLSQWNVTDGSPVTDPVGGCTASEPTPDSEHFMDSCIYDMYPGVQSVVHSQCLSTMVYGLCNSRGSMLQATYQGAGFLGDHTPIFDAEHHYSTRLSDPYPRNLCINNLTLGDRLAQTFTRDQDMEMDERMGSEVDGAVGLDDNNCPDCCVVFLRGHGFVTWAVSIEDAVYRAIHLRRNADIQTNAMAQRNSTDMEVVYLSPREARDCKETINKATPQVWMAWSAHAERSGLYRTERGGGGRSTGAGEGSTASLPCP</sequence>
<dbReference type="GO" id="GO:0005856">
    <property type="term" value="C:cytoskeleton"/>
    <property type="evidence" value="ECO:0007669"/>
    <property type="project" value="TreeGrafter"/>
</dbReference>
<dbReference type="InterPro" id="IPR051017">
    <property type="entry name" value="Aldolase-II_Adducin_sf"/>
</dbReference>
<name>A0AAN6EPL6_EXODE</name>
<dbReference type="PANTHER" id="PTHR10672">
    <property type="entry name" value="ADDUCIN"/>
    <property type="match status" value="1"/>
</dbReference>
<dbReference type="PANTHER" id="PTHR10672:SF41">
    <property type="entry name" value="CLASS II ALDOLASE_ADDUCIN DOMAIN PROTEIN (AFU_ORTHOLOGUE AFUA_3G01330)"/>
    <property type="match status" value="1"/>
</dbReference>
<comment type="caution">
    <text evidence="3">The sequence shown here is derived from an EMBL/GenBank/DDBJ whole genome shotgun (WGS) entry which is preliminary data.</text>
</comment>
<evidence type="ECO:0000313" key="4">
    <source>
        <dbReference type="Proteomes" id="UP001161757"/>
    </source>
</evidence>
<dbReference type="Proteomes" id="UP001161757">
    <property type="component" value="Unassembled WGS sequence"/>
</dbReference>
<proteinExistence type="predicted"/>
<dbReference type="AlphaFoldDB" id="A0AAN6EPL6"/>
<dbReference type="InterPro" id="IPR036409">
    <property type="entry name" value="Aldolase_II/adducin_N_sf"/>
</dbReference>